<dbReference type="PANTHER" id="PTHR46019:SF5">
    <property type="entry name" value="BPI FOLD-CONTAINING FAMILY B MEMBER 3"/>
    <property type="match status" value="1"/>
</dbReference>
<evidence type="ECO:0000259" key="3">
    <source>
        <dbReference type="SMART" id="SM00329"/>
    </source>
</evidence>
<proteinExistence type="inferred from homology"/>
<organism evidence="4 5">
    <name type="scientific">Canis lupus familiaris</name>
    <name type="common">Dog</name>
    <name type="synonym">Canis familiaris</name>
    <dbReference type="NCBI Taxonomy" id="9615"/>
    <lineage>
        <taxon>Eukaryota</taxon>
        <taxon>Metazoa</taxon>
        <taxon>Chordata</taxon>
        <taxon>Craniata</taxon>
        <taxon>Vertebrata</taxon>
        <taxon>Euteleostomi</taxon>
        <taxon>Mammalia</taxon>
        <taxon>Eutheria</taxon>
        <taxon>Laurasiatheria</taxon>
        <taxon>Carnivora</taxon>
        <taxon>Caniformia</taxon>
        <taxon>Canidae</taxon>
        <taxon>Canis</taxon>
    </lineage>
</organism>
<dbReference type="Ensembl" id="ENSCAFT00030032962.1">
    <property type="protein sequence ID" value="ENSCAFP00030028756.1"/>
    <property type="gene ID" value="ENSCAFG00030017728.1"/>
</dbReference>
<dbReference type="InterPro" id="IPR017942">
    <property type="entry name" value="Lipid-bd_serum_glycop_N"/>
</dbReference>
<dbReference type="InterPro" id="IPR001124">
    <property type="entry name" value="Lipid-bd_serum_glycop_C"/>
</dbReference>
<dbReference type="InterPro" id="IPR051660">
    <property type="entry name" value="BPI_fold-BPI/LBP"/>
</dbReference>
<sequence length="478" mass="50546">MRNASGFLLLPLTGVPSMTLGMWSLTKELSILLAPNLICCVTLGKYLPFSGPYFLFYKMNFPPLTLPAAIQNSLVGGPILQNVLGTVTSVNQGLLGSGGLLGGGGLLGYGGVFDVVEELSGLKIEELTLPKVSLKLLPGFGVQLSLHTKVGLHGSGPLGGLLQLAAEVNVSSRVALGVSSRGTPILVLKRCSTLLGHISLLSGLLPAPLFGVVEQTLFKVLPGLVSVWVTGQARLVPLGALGSVEFTLATLPLISNQYIELDINPIVKNIAGDVIDFPKPPKPPNPPKPIKVPPKEDHTSQVVVPLYLFNTVFGLLQTNGALDIDITPELVPSNVPLTTTDLASLVPEALGNLPPGQQLLLSMRVKEAPSVTLQNKKATISIPANIHVLCLLFSVQVLTLNAQLAPSATKLHLSLSLERNGWLTQGNWSQPPYTFALNHFFLTVNLDVGIPLPKVLNVNFANAALEIIENAIVLTVAS</sequence>
<dbReference type="Pfam" id="PF02886">
    <property type="entry name" value="LBP_BPI_CETP_C"/>
    <property type="match status" value="1"/>
</dbReference>
<accession>A0A8C0NM07</accession>
<protein>
    <recommendedName>
        <fullName evidence="6">BPI fold containing family B member 3</fullName>
    </recommendedName>
</protein>
<evidence type="ECO:0000313" key="5">
    <source>
        <dbReference type="Proteomes" id="UP000694429"/>
    </source>
</evidence>
<name>A0A8C0NM07_CANLF</name>
<evidence type="ECO:0008006" key="6">
    <source>
        <dbReference type="Google" id="ProtNLM"/>
    </source>
</evidence>
<feature type="domain" description="Lipid-binding serum glycoprotein N-terminal" evidence="2">
    <location>
        <begin position="63"/>
        <end position="297"/>
    </location>
</feature>
<reference evidence="4" key="2">
    <citation type="submission" date="2025-08" db="UniProtKB">
        <authorList>
            <consortium name="Ensembl"/>
        </authorList>
    </citation>
    <scope>IDENTIFICATION</scope>
</reference>
<feature type="domain" description="Lipid-binding serum glycoprotein C-terminal" evidence="3">
    <location>
        <begin position="296"/>
        <end position="476"/>
    </location>
</feature>
<evidence type="ECO:0000256" key="1">
    <source>
        <dbReference type="ARBA" id="ARBA00007292"/>
    </source>
</evidence>
<dbReference type="SMART" id="SM00328">
    <property type="entry name" value="BPI1"/>
    <property type="match status" value="1"/>
</dbReference>
<dbReference type="Gene3D" id="3.15.10.10">
    <property type="entry name" value="Bactericidal permeability-increasing protein, domain 1"/>
    <property type="match status" value="1"/>
</dbReference>
<dbReference type="SMART" id="SM00329">
    <property type="entry name" value="BPI2"/>
    <property type="match status" value="1"/>
</dbReference>
<dbReference type="SUPFAM" id="SSF55394">
    <property type="entry name" value="Bactericidal permeability-increasing protein, BPI"/>
    <property type="match status" value="2"/>
</dbReference>
<dbReference type="PANTHER" id="PTHR46019">
    <property type="entry name" value="BPI FOLD-CONTAINING FAMILY B MEMBER 4-RELATED"/>
    <property type="match status" value="1"/>
</dbReference>
<dbReference type="AlphaFoldDB" id="A0A8C0NM07"/>
<dbReference type="Gene3D" id="3.15.20.10">
    <property type="entry name" value="Bactericidal permeability-increasing protein, domain 2"/>
    <property type="match status" value="1"/>
</dbReference>
<dbReference type="InterPro" id="IPR017943">
    <property type="entry name" value="Bactericidal_perm-incr_a/b_dom"/>
</dbReference>
<evidence type="ECO:0000313" key="4">
    <source>
        <dbReference type="Ensembl" id="ENSCAFP00030028756.1"/>
    </source>
</evidence>
<comment type="similarity">
    <text evidence="1">Belongs to the BPI/LBP/Plunc superfamily. BPI/LBP family.</text>
</comment>
<reference evidence="4" key="1">
    <citation type="submission" date="2019-03" db="EMBL/GenBank/DDBJ databases">
        <authorList>
            <person name="Warren W.C."/>
            <person name="Johnson G.S."/>
        </authorList>
    </citation>
    <scope>NUCLEOTIDE SEQUENCE [LARGE SCALE GENOMIC DNA]</scope>
    <source>
        <strain evidence="4">Basenji</strain>
    </source>
</reference>
<dbReference type="Proteomes" id="UP000694429">
    <property type="component" value="Chromosome 24"/>
</dbReference>
<dbReference type="GO" id="GO:0008289">
    <property type="term" value="F:lipid binding"/>
    <property type="evidence" value="ECO:0007669"/>
    <property type="project" value="InterPro"/>
</dbReference>
<dbReference type="Pfam" id="PF01273">
    <property type="entry name" value="LBP_BPI_CETP"/>
    <property type="match status" value="1"/>
</dbReference>
<evidence type="ECO:0000259" key="2">
    <source>
        <dbReference type="SMART" id="SM00328"/>
    </source>
</evidence>